<dbReference type="Gene3D" id="3.40.50.450">
    <property type="match status" value="3"/>
</dbReference>
<dbReference type="EC" id="2.7.1.11" evidence="13"/>
<dbReference type="GO" id="GO:0070095">
    <property type="term" value="F:fructose-6-phosphate binding"/>
    <property type="evidence" value="ECO:0007669"/>
    <property type="project" value="TreeGrafter"/>
</dbReference>
<keyword evidence="9 13" id="KW-0067">ATP-binding</keyword>
<keyword evidence="3" id="KW-0963">Cytoplasm</keyword>
<dbReference type="InterPro" id="IPR009161">
    <property type="entry name" value="6-Pfructokinase_euk"/>
</dbReference>
<dbReference type="PANTHER" id="PTHR13697">
    <property type="entry name" value="PHOSPHOFRUCTOKINASE"/>
    <property type="match status" value="1"/>
</dbReference>
<dbReference type="GO" id="GO:0006002">
    <property type="term" value="P:fructose 6-phosphate metabolic process"/>
    <property type="evidence" value="ECO:0007669"/>
    <property type="project" value="InterPro"/>
</dbReference>
<dbReference type="InterPro" id="IPR035966">
    <property type="entry name" value="PKF_sf"/>
</dbReference>
<keyword evidence="10" id="KW-0460">Magnesium</keyword>
<dbReference type="GeneTree" id="ENSGT00940000155002"/>
<evidence type="ECO:0000256" key="2">
    <source>
        <dbReference type="ARBA" id="ARBA00004679"/>
    </source>
</evidence>
<dbReference type="GO" id="GO:0046872">
    <property type="term" value="F:metal ion binding"/>
    <property type="evidence" value="ECO:0007669"/>
    <property type="project" value="UniProtKB-KW"/>
</dbReference>
<evidence type="ECO:0000259" key="14">
    <source>
        <dbReference type="Pfam" id="PF00365"/>
    </source>
</evidence>
<dbReference type="FunFam" id="3.40.50.450:FF:000043">
    <property type="entry name" value="ATP-dependent 6-phosphofructokinase, platelet type"/>
    <property type="match status" value="1"/>
</dbReference>
<dbReference type="GO" id="GO:0048029">
    <property type="term" value="F:monosaccharide binding"/>
    <property type="evidence" value="ECO:0007669"/>
    <property type="project" value="TreeGrafter"/>
</dbReference>
<feature type="domain" description="Phosphofructokinase" evidence="14">
    <location>
        <begin position="406"/>
        <end position="457"/>
    </location>
</feature>
<dbReference type="NCBIfam" id="TIGR02478">
    <property type="entry name" value="6PF1K_euk"/>
    <property type="match status" value="1"/>
</dbReference>
<evidence type="ECO:0000256" key="12">
    <source>
        <dbReference type="ARBA" id="ARBA00048070"/>
    </source>
</evidence>
<dbReference type="GO" id="GO:0016020">
    <property type="term" value="C:membrane"/>
    <property type="evidence" value="ECO:0007669"/>
    <property type="project" value="TreeGrafter"/>
</dbReference>
<dbReference type="Ensembl" id="ENSDLAT00005036450.2">
    <property type="protein sequence ID" value="ENSDLAP00005034151.1"/>
    <property type="gene ID" value="ENSDLAG00005007594.2"/>
</dbReference>
<dbReference type="Pfam" id="PF00365">
    <property type="entry name" value="PFK"/>
    <property type="match status" value="3"/>
</dbReference>
<dbReference type="GO" id="GO:0030388">
    <property type="term" value="P:fructose 1,6-bisphosphate metabolic process"/>
    <property type="evidence" value="ECO:0007669"/>
    <property type="project" value="TreeGrafter"/>
</dbReference>
<evidence type="ECO:0000256" key="7">
    <source>
        <dbReference type="ARBA" id="ARBA00022741"/>
    </source>
</evidence>
<dbReference type="GO" id="GO:0061621">
    <property type="term" value="P:canonical glycolysis"/>
    <property type="evidence" value="ECO:0007669"/>
    <property type="project" value="TreeGrafter"/>
</dbReference>
<dbReference type="PANTHER" id="PTHR13697:SF5">
    <property type="entry name" value="ATP-DEPENDENT 6-PHOSPHOFRUCTOKINASE, PLATELET TYPE"/>
    <property type="match status" value="1"/>
</dbReference>
<evidence type="ECO:0000256" key="4">
    <source>
        <dbReference type="ARBA" id="ARBA00022533"/>
    </source>
</evidence>
<reference evidence="15" key="2">
    <citation type="submission" date="2025-09" db="UniProtKB">
        <authorList>
            <consortium name="Ensembl"/>
        </authorList>
    </citation>
    <scope>IDENTIFICATION</scope>
</reference>
<keyword evidence="16" id="KW-1185">Reference proteome</keyword>
<dbReference type="InterPro" id="IPR015912">
    <property type="entry name" value="Phosphofructokinase_CS"/>
</dbReference>
<dbReference type="GO" id="GO:0016208">
    <property type="term" value="F:AMP binding"/>
    <property type="evidence" value="ECO:0007669"/>
    <property type="project" value="TreeGrafter"/>
</dbReference>
<dbReference type="PIRSF" id="PIRSF000533">
    <property type="entry name" value="ATP_PFK_euk"/>
    <property type="match status" value="1"/>
</dbReference>
<dbReference type="AlphaFoldDB" id="A0A8C4NKK7"/>
<keyword evidence="4" id="KW-0021">Allosteric enzyme</keyword>
<dbReference type="Proteomes" id="UP000694389">
    <property type="component" value="Unassembled WGS sequence"/>
</dbReference>
<dbReference type="InterPro" id="IPR022953">
    <property type="entry name" value="ATP_PFK"/>
</dbReference>
<keyword evidence="8 13" id="KW-0418">Kinase</keyword>
<dbReference type="FunFam" id="3.40.50.460:FF:000003">
    <property type="entry name" value="ATP-dependent 6-phosphofructokinase"/>
    <property type="match status" value="1"/>
</dbReference>
<evidence type="ECO:0000256" key="6">
    <source>
        <dbReference type="ARBA" id="ARBA00022723"/>
    </source>
</evidence>
<comment type="similarity">
    <text evidence="13">Belongs to the phosphofructokinase type A (PFKA) family. ATP-dependent PFK group I subfamily. Eukaryotic two domain clade "E" sub-subfamily.</text>
</comment>
<proteinExistence type="inferred from homology"/>
<evidence type="ECO:0000256" key="10">
    <source>
        <dbReference type="ARBA" id="ARBA00022842"/>
    </source>
</evidence>
<comment type="pathway">
    <text evidence="2 13">Carbohydrate degradation; glycolysis; D-glyceraldehyde 3-phosphate and glycerone phosphate from D-glucose: step 3/4.</text>
</comment>
<feature type="domain" description="Phosphofructokinase" evidence="14">
    <location>
        <begin position="21"/>
        <end position="326"/>
    </location>
</feature>
<dbReference type="FunFam" id="3.40.50.450:FF:000064">
    <property type="entry name" value="Phosphofructokinase, platelet b"/>
    <property type="match status" value="1"/>
</dbReference>
<comment type="cofactor">
    <cofactor evidence="1">
        <name>Mg(2+)</name>
        <dbReference type="ChEBI" id="CHEBI:18420"/>
    </cofactor>
</comment>
<keyword evidence="5 13" id="KW-0808">Transferase</keyword>
<accession>A0A8C4NKK7</accession>
<keyword evidence="11 13" id="KW-0324">Glycolysis</keyword>
<dbReference type="GO" id="GO:0042802">
    <property type="term" value="F:identical protein binding"/>
    <property type="evidence" value="ECO:0007669"/>
    <property type="project" value="TreeGrafter"/>
</dbReference>
<dbReference type="UniPathway" id="UPA00109">
    <property type="reaction ID" value="UER00182"/>
</dbReference>
<evidence type="ECO:0000256" key="13">
    <source>
        <dbReference type="PIRNR" id="PIRNR000533"/>
    </source>
</evidence>
<evidence type="ECO:0000313" key="15">
    <source>
        <dbReference type="Ensembl" id="ENSDLAP00005034151.1"/>
    </source>
</evidence>
<dbReference type="FunFam" id="3.40.50.460:FF:000001">
    <property type="entry name" value="ATP-dependent 6-phosphofructokinase"/>
    <property type="match status" value="1"/>
</dbReference>
<keyword evidence="6" id="KW-0479">Metal-binding</keyword>
<organism evidence="15 16">
    <name type="scientific">Dicentrarchus labrax</name>
    <name type="common">European seabass</name>
    <name type="synonym">Morone labrax</name>
    <dbReference type="NCBI Taxonomy" id="13489"/>
    <lineage>
        <taxon>Eukaryota</taxon>
        <taxon>Metazoa</taxon>
        <taxon>Chordata</taxon>
        <taxon>Craniata</taxon>
        <taxon>Vertebrata</taxon>
        <taxon>Euteleostomi</taxon>
        <taxon>Actinopterygii</taxon>
        <taxon>Neopterygii</taxon>
        <taxon>Teleostei</taxon>
        <taxon>Neoteleostei</taxon>
        <taxon>Acanthomorphata</taxon>
        <taxon>Eupercaria</taxon>
        <taxon>Moronidae</taxon>
        <taxon>Dicentrarchus</taxon>
    </lineage>
</organism>
<dbReference type="GO" id="GO:0005524">
    <property type="term" value="F:ATP binding"/>
    <property type="evidence" value="ECO:0007669"/>
    <property type="project" value="UniProtKB-KW"/>
</dbReference>
<comment type="catalytic activity">
    <reaction evidence="12 13">
        <text>beta-D-fructose 6-phosphate + ATP = beta-D-fructose 1,6-bisphosphate + ADP + H(+)</text>
        <dbReference type="Rhea" id="RHEA:16109"/>
        <dbReference type="ChEBI" id="CHEBI:15378"/>
        <dbReference type="ChEBI" id="CHEBI:30616"/>
        <dbReference type="ChEBI" id="CHEBI:32966"/>
        <dbReference type="ChEBI" id="CHEBI:57634"/>
        <dbReference type="ChEBI" id="CHEBI:456216"/>
        <dbReference type="EC" id="2.7.1.11"/>
    </reaction>
</comment>
<dbReference type="InterPro" id="IPR000023">
    <property type="entry name" value="Phosphofructokinase_dom"/>
</dbReference>
<dbReference type="PRINTS" id="PR00476">
    <property type="entry name" value="PHFRCTKINASE"/>
</dbReference>
<evidence type="ECO:0000256" key="1">
    <source>
        <dbReference type="ARBA" id="ARBA00001946"/>
    </source>
</evidence>
<dbReference type="SUPFAM" id="SSF53784">
    <property type="entry name" value="Phosphofructokinase"/>
    <property type="match status" value="2"/>
</dbReference>
<evidence type="ECO:0000256" key="9">
    <source>
        <dbReference type="ARBA" id="ARBA00022840"/>
    </source>
</evidence>
<protein>
    <recommendedName>
        <fullName evidence="13">6-phosphofructokinase</fullName>
        <ecNumber evidence="13">2.7.1.11</ecNumber>
    </recommendedName>
    <alternativeName>
        <fullName evidence="13">Phosphohexokinase</fullName>
    </alternativeName>
</protein>
<dbReference type="PROSITE" id="PS00433">
    <property type="entry name" value="PHOSPHOFRUCTOKINASE"/>
    <property type="match status" value="2"/>
</dbReference>
<name>A0A8C4NKK7_DICLA</name>
<evidence type="ECO:0000256" key="8">
    <source>
        <dbReference type="ARBA" id="ARBA00022777"/>
    </source>
</evidence>
<evidence type="ECO:0000256" key="11">
    <source>
        <dbReference type="ARBA" id="ARBA00023152"/>
    </source>
</evidence>
<reference evidence="15" key="1">
    <citation type="submission" date="2025-08" db="UniProtKB">
        <authorList>
            <consortium name="Ensembl"/>
        </authorList>
    </citation>
    <scope>IDENTIFICATION</scope>
</reference>
<evidence type="ECO:0000313" key="16">
    <source>
        <dbReference type="Proteomes" id="UP000694389"/>
    </source>
</evidence>
<sequence length="765" mass="84017">MAQPDSKKIFFENLSGAGKAIAVLTSGGDAQGMNAAVRAVVRMGLYVGAKVYFIHEGYQGMVDGGDNIKEASWESVSSMLQVGGTVIGSARCKEFRTHEGRLKAANNLVQYGITNLCVIGGDGSLTGANLFREEWSGLLAELVEQGLIETDAIQKYSALHIVGMVGSIDNDFCGTDMTIGTDSALHRIIEVVDAIMTTAQSHQRTFVLEVMGRHCGYLALVSALACGADWVLIPEMPPEDGWEDKMCQKLSANRAGMKRLNIIIVAEGAIDRNNMPITTDYIKNLVVKCLGFDTRVTILGHVQRGGTPSAFDRILASRMGVEAVLALLETTANTPACVVSLCGNQSVRLPLMECVQMTQEVQKAMDEKRFEEAVKLRGRSFENNLKTYKLLAHRKPESELPTSNFNVAVLNVGAPAAGMNAAVRSAVRVGISEGHKMFAVSDGFEGFYKGQVEPEWQDTGQPSAALTRFHVLPLQAFESLLQLYEARTTYEELCIPMCMLPATISNNVPGTDLSIGADTALNAIVEFICVCQTCDRIKQSASGTKRRVFIIETMGGYCGYLASVGGLAAGADAAYIYEEPFDIRDLQANVEHLTEKMKTSIQRGLVLRNENCNENYTTDFIYQLYSEEGKGVFDSRKNVLGHMQQGGAPSPFDRNFGTKISAKAMQWVTKKLVETFRQGRVFANTEDSCCLLGMRRRALVFQPVVQLKDETDFVHRIPKEQWWLKLRPLMKILAKYKTSYDVSDSGQLEHVVRNRPKESDASVAM</sequence>
<feature type="domain" description="Phosphofructokinase" evidence="14">
    <location>
        <begin position="476"/>
        <end position="668"/>
    </location>
</feature>
<dbReference type="Gene3D" id="3.40.50.460">
    <property type="entry name" value="Phosphofructokinase domain"/>
    <property type="match status" value="2"/>
</dbReference>
<keyword evidence="7 13" id="KW-0547">Nucleotide-binding</keyword>
<evidence type="ECO:0000256" key="3">
    <source>
        <dbReference type="ARBA" id="ARBA00022490"/>
    </source>
</evidence>
<dbReference type="GO" id="GO:0003872">
    <property type="term" value="F:6-phosphofructokinase activity"/>
    <property type="evidence" value="ECO:0007669"/>
    <property type="project" value="UniProtKB-EC"/>
</dbReference>
<dbReference type="GO" id="GO:0005945">
    <property type="term" value="C:6-phosphofructokinase complex"/>
    <property type="evidence" value="ECO:0007669"/>
    <property type="project" value="TreeGrafter"/>
</dbReference>
<evidence type="ECO:0000256" key="5">
    <source>
        <dbReference type="ARBA" id="ARBA00022679"/>
    </source>
</evidence>